<dbReference type="PANTHER" id="PTHR43353">
    <property type="entry name" value="SUCCINATE-SEMIALDEHYDE DEHYDROGENASE, MITOCHONDRIAL"/>
    <property type="match status" value="1"/>
</dbReference>
<evidence type="ECO:0000256" key="2">
    <source>
        <dbReference type="ARBA" id="ARBA00023002"/>
    </source>
</evidence>
<gene>
    <name evidence="4" type="ORF">ABB55_27195</name>
</gene>
<dbReference type="EMBL" id="LJYW01000001">
    <property type="protein sequence ID" value="KPL55466.1"/>
    <property type="molecule type" value="Genomic_DNA"/>
</dbReference>
<keyword evidence="2" id="KW-0560">Oxidoreductase</keyword>
<sequence>MADYPNTRLFIDGAWCDAADGRTIDVLDPATDEVIGTVAHAGRVDLDAALAAADKGFRAWSATSAFERYRLMRKAADLLRARAETIAAMLTREQGKPVAEAKGETLAGADIIDWFAEEARRTYGQIIPARVAGVTQMAVKLPVGPVAAFTPWNFPINQVVRKLSAALAAGCSIIVKAPEETPAAPAELIRCFVDAGIPAGVVNLVYGDPAEISSYLIAHPVIRKISFTGSTPVGKQLAALAGTHMKRATMELGGHAPVIVLDDADVGQAVKVMAMSKFRNAGQVCVSPTRFLVQDGVHDAFLAGFTAAAKALRVGNGLDPQTQMGPLANNRRIPALEALISDAAGRGAEIATGGRRIGNTGNFFEPTVIAGAPTDSRIMNEEPFGPVAIVNRIGSLDEAIAEANRLPFGLASYAFTRSADAAHAIGLRVEAGMTTINHNGLALPEVPFGGVRDSGYGTEGGSDAIEPYLVTKFVTHLAN</sequence>
<dbReference type="CDD" id="cd07103">
    <property type="entry name" value="ALDH_F5_SSADH_GabD"/>
    <property type="match status" value="1"/>
</dbReference>
<organism evidence="4 5">
    <name type="scientific">Prosthecodimorpha hirschii</name>
    <dbReference type="NCBI Taxonomy" id="665126"/>
    <lineage>
        <taxon>Bacteria</taxon>
        <taxon>Pseudomonadati</taxon>
        <taxon>Pseudomonadota</taxon>
        <taxon>Alphaproteobacteria</taxon>
        <taxon>Hyphomicrobiales</taxon>
        <taxon>Ancalomicrobiaceae</taxon>
        <taxon>Prosthecodimorpha</taxon>
    </lineage>
</organism>
<evidence type="ECO:0000259" key="3">
    <source>
        <dbReference type="Pfam" id="PF00171"/>
    </source>
</evidence>
<accession>A0A0P6WGA0</accession>
<dbReference type="InterPro" id="IPR050740">
    <property type="entry name" value="Aldehyde_DH_Superfamily"/>
</dbReference>
<dbReference type="Proteomes" id="UP000048984">
    <property type="component" value="Unassembled WGS sequence"/>
</dbReference>
<evidence type="ECO:0000256" key="1">
    <source>
        <dbReference type="ARBA" id="ARBA00009986"/>
    </source>
</evidence>
<reference evidence="4 5" key="1">
    <citation type="submission" date="2015-09" db="EMBL/GenBank/DDBJ databases">
        <authorList>
            <person name="Jackson K.R."/>
            <person name="Lunt B.L."/>
            <person name="Fisher J.N.B."/>
            <person name="Gardner A.V."/>
            <person name="Bailey M.E."/>
            <person name="Deus L.M."/>
            <person name="Earl A.S."/>
            <person name="Gibby P.D."/>
            <person name="Hartmann K.A."/>
            <person name="Liu J.E."/>
            <person name="Manci A.M."/>
            <person name="Nielsen D.A."/>
            <person name="Solomon M.B."/>
            <person name="Breakwell D.P."/>
            <person name="Burnett S.H."/>
            <person name="Grose J.H."/>
        </authorList>
    </citation>
    <scope>NUCLEOTIDE SEQUENCE [LARGE SCALE GENOMIC DNA]</scope>
    <source>
        <strain evidence="4 5">16</strain>
    </source>
</reference>
<dbReference type="Gene3D" id="3.40.605.10">
    <property type="entry name" value="Aldehyde Dehydrogenase, Chain A, domain 1"/>
    <property type="match status" value="1"/>
</dbReference>
<feature type="domain" description="Aldehyde dehydrogenase" evidence="3">
    <location>
        <begin position="15"/>
        <end position="474"/>
    </location>
</feature>
<dbReference type="OrthoDB" id="9812625at2"/>
<dbReference type="PANTHER" id="PTHR43353:SF5">
    <property type="entry name" value="SUCCINATE-SEMIALDEHYDE DEHYDROGENASE, MITOCHONDRIAL"/>
    <property type="match status" value="1"/>
</dbReference>
<dbReference type="InterPro" id="IPR016162">
    <property type="entry name" value="Ald_DH_N"/>
</dbReference>
<dbReference type="FunFam" id="3.40.309.10:FF:000009">
    <property type="entry name" value="Aldehyde dehydrogenase A"/>
    <property type="match status" value="1"/>
</dbReference>
<dbReference type="FunFam" id="3.40.605.10:FF:000033">
    <property type="entry name" value="NAD-dependent succinate-semialdehyde dehydrogenase"/>
    <property type="match status" value="1"/>
</dbReference>
<dbReference type="Pfam" id="PF00171">
    <property type="entry name" value="Aldedh"/>
    <property type="match status" value="1"/>
</dbReference>
<dbReference type="InterPro" id="IPR016161">
    <property type="entry name" value="Ald_DH/histidinol_DH"/>
</dbReference>
<evidence type="ECO:0000313" key="4">
    <source>
        <dbReference type="EMBL" id="KPL55466.1"/>
    </source>
</evidence>
<dbReference type="RefSeq" id="WP_054361632.1">
    <property type="nucleotide sequence ID" value="NZ_JAPCYQ010000001.1"/>
</dbReference>
<dbReference type="GO" id="GO:0016620">
    <property type="term" value="F:oxidoreductase activity, acting on the aldehyde or oxo group of donors, NAD or NADP as acceptor"/>
    <property type="evidence" value="ECO:0007669"/>
    <property type="project" value="InterPro"/>
</dbReference>
<comment type="similarity">
    <text evidence="1">Belongs to the aldehyde dehydrogenase family.</text>
</comment>
<dbReference type="InterPro" id="IPR016163">
    <property type="entry name" value="Ald_DH_C"/>
</dbReference>
<reference evidence="4 5" key="2">
    <citation type="submission" date="2015-10" db="EMBL/GenBank/DDBJ databases">
        <title>Draft Genome Sequence of Prosthecomicrobium hirschii ATCC 27832.</title>
        <authorList>
            <person name="Daniel J."/>
            <person name="Givan S.A."/>
            <person name="Brun Y.V."/>
            <person name="Brown P.J."/>
        </authorList>
    </citation>
    <scope>NUCLEOTIDE SEQUENCE [LARGE SCALE GENOMIC DNA]</scope>
    <source>
        <strain evidence="4 5">16</strain>
    </source>
</reference>
<proteinExistence type="inferred from homology"/>
<dbReference type="STRING" id="665126.ABB55_27195"/>
<dbReference type="InterPro" id="IPR015590">
    <property type="entry name" value="Aldehyde_DH_dom"/>
</dbReference>
<keyword evidence="5" id="KW-1185">Reference proteome</keyword>
<evidence type="ECO:0000313" key="5">
    <source>
        <dbReference type="Proteomes" id="UP000048984"/>
    </source>
</evidence>
<dbReference type="AlphaFoldDB" id="A0A0P6WGA0"/>
<dbReference type="Gene3D" id="3.40.309.10">
    <property type="entry name" value="Aldehyde Dehydrogenase, Chain A, domain 2"/>
    <property type="match status" value="1"/>
</dbReference>
<name>A0A0P6WGA0_9HYPH</name>
<dbReference type="SUPFAM" id="SSF53720">
    <property type="entry name" value="ALDH-like"/>
    <property type="match status" value="1"/>
</dbReference>
<comment type="caution">
    <text evidence="4">The sequence shown here is derived from an EMBL/GenBank/DDBJ whole genome shotgun (WGS) entry which is preliminary data.</text>
</comment>
<protein>
    <submittedName>
        <fullName evidence="4">Aldehyde dehydrogenase</fullName>
    </submittedName>
</protein>